<dbReference type="Gene3D" id="3.90.120.10">
    <property type="entry name" value="DNA Methylase, subunit A, domain 2"/>
    <property type="match status" value="1"/>
</dbReference>
<dbReference type="InterPro" id="IPR029063">
    <property type="entry name" value="SAM-dependent_MTases_sf"/>
</dbReference>
<dbReference type="InterPro" id="IPR031303">
    <property type="entry name" value="C5_meth_CS"/>
</dbReference>
<feature type="compositionally biased region" description="Polar residues" evidence="8">
    <location>
        <begin position="212"/>
        <end position="228"/>
    </location>
</feature>
<organism evidence="9 10">
    <name type="scientific">Aplysia californica</name>
    <name type="common">California sea hare</name>
    <dbReference type="NCBI Taxonomy" id="6500"/>
    <lineage>
        <taxon>Eukaryota</taxon>
        <taxon>Metazoa</taxon>
        <taxon>Spiralia</taxon>
        <taxon>Lophotrochozoa</taxon>
        <taxon>Mollusca</taxon>
        <taxon>Gastropoda</taxon>
        <taxon>Heterobranchia</taxon>
        <taxon>Euthyneura</taxon>
        <taxon>Tectipleura</taxon>
        <taxon>Aplysiida</taxon>
        <taxon>Aplysioidea</taxon>
        <taxon>Aplysiidae</taxon>
        <taxon>Aplysia</taxon>
    </lineage>
</organism>
<evidence type="ECO:0000256" key="5">
    <source>
        <dbReference type="ARBA" id="ARBA00039681"/>
    </source>
</evidence>
<dbReference type="Proteomes" id="UP000694888">
    <property type="component" value="Unplaced"/>
</dbReference>
<dbReference type="Gene3D" id="3.40.50.150">
    <property type="entry name" value="Vaccinia Virus protein VP39"/>
    <property type="match status" value="1"/>
</dbReference>
<proteinExistence type="inferred from homology"/>
<evidence type="ECO:0000256" key="8">
    <source>
        <dbReference type="SAM" id="MobiDB-lite"/>
    </source>
</evidence>
<dbReference type="Pfam" id="PF00145">
    <property type="entry name" value="DNA_methylase"/>
    <property type="match status" value="2"/>
</dbReference>
<feature type="compositionally biased region" description="Polar residues" evidence="8">
    <location>
        <begin position="235"/>
        <end position="254"/>
    </location>
</feature>
<dbReference type="SUPFAM" id="SSF53335">
    <property type="entry name" value="S-adenosyl-L-methionine-dependent methyltransferases"/>
    <property type="match status" value="1"/>
</dbReference>
<dbReference type="PANTHER" id="PTHR46098:SF1">
    <property type="entry name" value="TRNA (CYTOSINE(38)-C(5))-METHYLTRANSFERASE"/>
    <property type="match status" value="1"/>
</dbReference>
<evidence type="ECO:0000256" key="2">
    <source>
        <dbReference type="ARBA" id="ARBA00022679"/>
    </source>
</evidence>
<dbReference type="PROSITE" id="PS51679">
    <property type="entry name" value="SAM_MT_C5"/>
    <property type="match status" value="1"/>
</dbReference>
<reference evidence="10" key="1">
    <citation type="submission" date="2025-08" db="UniProtKB">
        <authorList>
            <consortium name="RefSeq"/>
        </authorList>
    </citation>
    <scope>IDENTIFICATION</scope>
</reference>
<gene>
    <name evidence="10" type="primary">LOC101860835</name>
</gene>
<evidence type="ECO:0000256" key="7">
    <source>
        <dbReference type="PROSITE-ProRule" id="PRU01016"/>
    </source>
</evidence>
<evidence type="ECO:0000256" key="6">
    <source>
        <dbReference type="ARBA" id="ARBA00042810"/>
    </source>
</evidence>
<keyword evidence="3 7" id="KW-0949">S-adenosyl-L-methionine</keyword>
<accession>A0ABM1VXY9</accession>
<dbReference type="PRINTS" id="PR00105">
    <property type="entry name" value="C5METTRFRASE"/>
</dbReference>
<dbReference type="GeneID" id="101860835"/>
<evidence type="ECO:0000256" key="3">
    <source>
        <dbReference type="ARBA" id="ARBA00022691"/>
    </source>
</evidence>
<feature type="compositionally biased region" description="Polar residues" evidence="8">
    <location>
        <begin position="310"/>
        <end position="334"/>
    </location>
</feature>
<dbReference type="InterPro" id="IPR001525">
    <property type="entry name" value="C5_MeTfrase"/>
</dbReference>
<feature type="compositionally biased region" description="Low complexity" evidence="8">
    <location>
        <begin position="197"/>
        <end position="211"/>
    </location>
</feature>
<evidence type="ECO:0000256" key="1">
    <source>
        <dbReference type="ARBA" id="ARBA00022603"/>
    </source>
</evidence>
<keyword evidence="2 7" id="KW-0808">Transferase</keyword>
<dbReference type="EC" id="2.1.1.204" evidence="4"/>
<dbReference type="RefSeq" id="XP_035827282.1">
    <property type="nucleotide sequence ID" value="XM_035971389.1"/>
</dbReference>
<dbReference type="PROSITE" id="PS00095">
    <property type="entry name" value="C5_MTASE_2"/>
    <property type="match status" value="1"/>
</dbReference>
<dbReference type="PANTHER" id="PTHR46098">
    <property type="entry name" value="TRNA (CYTOSINE(38)-C(5))-METHYLTRANSFERASE"/>
    <property type="match status" value="1"/>
</dbReference>
<name>A0ABM1VXY9_APLCA</name>
<evidence type="ECO:0000256" key="4">
    <source>
        <dbReference type="ARBA" id="ARBA00039081"/>
    </source>
</evidence>
<evidence type="ECO:0000313" key="10">
    <source>
        <dbReference type="RefSeq" id="XP_035827282.1"/>
    </source>
</evidence>
<sequence>MATMVSTMQPKCLRVLELYSGIGGMHYALKESGADFEVVMAVDINTSANSIYKHNFPDTDLHSFGIEKLTLKRLENMNIDAILMSPPCQPFTRVGKKRDCDDVRTKSFLHLLQLLRQLKRKPNYLLLENVKGFEVSLTHAQLMSCLDDCGYHYQQFLLTPLQFGIPNCRLRYYLIARLDQPFSFPMEKEIMTTLPRVGSPVGVSSAPVTSSESNSCSPTQELQGSSGVSVGVDATVSSQQSQVNDHDNGNNNSEQTHRVGDSGDDAPSSSQTVGDRVCQEVCGSNIDSGTSEVCSAKVSRLEVEKDSSDRSQGQGNNWDQTYHTATSSCDRSNNTKIDGAVETGPGDNISTRLCAQDCDSVSDIEALKQAGRNMRYCEEEDPLIGAHSRPLSQFMEQGGEEDFSQYLVPDRELHMFVVMDVVFPVLKKSTCFTKRYSHYIEGAGSVVQMTTNVQDVAAACEFKAKAVKMKNRSEWGTKELQILRNLKLRYFTPREVANLLCFPPEFDFPAGFSPLQLYRVLGNSLNVHVVARLFALMTRTVSAQMS</sequence>
<feature type="active site" evidence="7">
    <location>
        <position position="88"/>
    </location>
</feature>
<protein>
    <recommendedName>
        <fullName evidence="5">tRNA (cytosine(38)-C(5))-methyltransferase</fullName>
        <ecNumber evidence="4">2.1.1.204</ecNumber>
    </recommendedName>
    <alternativeName>
        <fullName evidence="6">DNA (cytosine-5)-methyltransferase-like protein 2</fullName>
    </alternativeName>
</protein>
<comment type="similarity">
    <text evidence="7">Belongs to the class I-like SAM-binding methyltransferase superfamily. C5-methyltransferase family.</text>
</comment>
<evidence type="ECO:0000313" key="9">
    <source>
        <dbReference type="Proteomes" id="UP000694888"/>
    </source>
</evidence>
<feature type="region of interest" description="Disordered" evidence="8">
    <location>
        <begin position="302"/>
        <end position="334"/>
    </location>
</feature>
<feature type="region of interest" description="Disordered" evidence="8">
    <location>
        <begin position="197"/>
        <end position="275"/>
    </location>
</feature>
<keyword evidence="9" id="KW-1185">Reference proteome</keyword>
<keyword evidence="1 7" id="KW-0489">Methyltransferase</keyword>
<dbReference type="InterPro" id="IPR050750">
    <property type="entry name" value="C5-MTase"/>
</dbReference>